<dbReference type="Proteomes" id="UP000762676">
    <property type="component" value="Unassembled WGS sequence"/>
</dbReference>
<comment type="caution">
    <text evidence="3">The sequence shown here is derived from an EMBL/GenBank/DDBJ whole genome shotgun (WGS) entry which is preliminary data.</text>
</comment>
<accession>A0AAV4JQR1</accession>
<organism evidence="3 4">
    <name type="scientific">Elysia marginata</name>
    <dbReference type="NCBI Taxonomy" id="1093978"/>
    <lineage>
        <taxon>Eukaryota</taxon>
        <taxon>Metazoa</taxon>
        <taxon>Spiralia</taxon>
        <taxon>Lophotrochozoa</taxon>
        <taxon>Mollusca</taxon>
        <taxon>Gastropoda</taxon>
        <taxon>Heterobranchia</taxon>
        <taxon>Euthyneura</taxon>
        <taxon>Panpulmonata</taxon>
        <taxon>Sacoglossa</taxon>
        <taxon>Placobranchoidea</taxon>
        <taxon>Plakobranchidae</taxon>
        <taxon>Elysia</taxon>
    </lineage>
</organism>
<evidence type="ECO:0000313" key="4">
    <source>
        <dbReference type="Proteomes" id="UP000762676"/>
    </source>
</evidence>
<dbReference type="InterPro" id="IPR019510">
    <property type="entry name" value="AKAP7-like_phosphoesterase"/>
</dbReference>
<gene>
    <name evidence="3" type="ORF">ElyMa_005147600</name>
</gene>
<sequence length="93" mass="10757">MSGLMQKEYERVKLHATVMNTLFRKEPSDSESPRLARGQRKTRESFDARSVLKHFKDYEFGSLTIPNIHLSQRFSTGQDLYYQCVAMAALPKS</sequence>
<proteinExistence type="predicted"/>
<evidence type="ECO:0000259" key="2">
    <source>
        <dbReference type="Pfam" id="PF10469"/>
    </source>
</evidence>
<dbReference type="Gene3D" id="3.90.1140.10">
    <property type="entry name" value="Cyclic phosphodiesterase"/>
    <property type="match status" value="1"/>
</dbReference>
<feature type="domain" description="A-kinase anchor protein 7-like phosphoesterase" evidence="2">
    <location>
        <begin position="2"/>
        <end position="89"/>
    </location>
</feature>
<dbReference type="InterPro" id="IPR009210">
    <property type="entry name" value="ASCC1"/>
</dbReference>
<dbReference type="PANTHER" id="PTHR13360:SF1">
    <property type="entry name" value="ACTIVATING SIGNAL COINTEGRATOR 1 COMPLEX SUBUNIT 1"/>
    <property type="match status" value="1"/>
</dbReference>
<dbReference type="GO" id="GO:0006355">
    <property type="term" value="P:regulation of DNA-templated transcription"/>
    <property type="evidence" value="ECO:0007669"/>
    <property type="project" value="TreeGrafter"/>
</dbReference>
<keyword evidence="4" id="KW-1185">Reference proteome</keyword>
<feature type="region of interest" description="Disordered" evidence="1">
    <location>
        <begin position="23"/>
        <end position="43"/>
    </location>
</feature>
<evidence type="ECO:0000256" key="1">
    <source>
        <dbReference type="SAM" id="MobiDB-lite"/>
    </source>
</evidence>
<dbReference type="GO" id="GO:0006307">
    <property type="term" value="P:DNA alkylation repair"/>
    <property type="evidence" value="ECO:0007669"/>
    <property type="project" value="InterPro"/>
</dbReference>
<name>A0AAV4JQR1_9GAST</name>
<evidence type="ECO:0000313" key="3">
    <source>
        <dbReference type="EMBL" id="GFS24023.1"/>
    </source>
</evidence>
<protein>
    <submittedName>
        <fullName evidence="3">Activating signal cointegrator 1 complex subunit 1</fullName>
    </submittedName>
</protein>
<dbReference type="EMBL" id="BMAT01010315">
    <property type="protein sequence ID" value="GFS24023.1"/>
    <property type="molecule type" value="Genomic_DNA"/>
</dbReference>
<reference evidence="3 4" key="1">
    <citation type="journal article" date="2021" name="Elife">
        <title>Chloroplast acquisition without the gene transfer in kleptoplastic sea slugs, Plakobranchus ocellatus.</title>
        <authorList>
            <person name="Maeda T."/>
            <person name="Takahashi S."/>
            <person name="Yoshida T."/>
            <person name="Shimamura S."/>
            <person name="Takaki Y."/>
            <person name="Nagai Y."/>
            <person name="Toyoda A."/>
            <person name="Suzuki Y."/>
            <person name="Arimoto A."/>
            <person name="Ishii H."/>
            <person name="Satoh N."/>
            <person name="Nishiyama T."/>
            <person name="Hasebe M."/>
            <person name="Maruyama T."/>
            <person name="Minagawa J."/>
            <person name="Obokata J."/>
            <person name="Shigenobu S."/>
        </authorList>
    </citation>
    <scope>NUCLEOTIDE SEQUENCE [LARGE SCALE GENOMIC DNA]</scope>
</reference>
<dbReference type="AlphaFoldDB" id="A0AAV4JQR1"/>
<feature type="compositionally biased region" description="Basic and acidic residues" evidence="1">
    <location>
        <begin position="23"/>
        <end position="34"/>
    </location>
</feature>
<dbReference type="PANTHER" id="PTHR13360">
    <property type="entry name" value="ACTIVATING SIGNAL COINTEGRATOR 1 COMPLEX SUBUNIT 1"/>
    <property type="match status" value="1"/>
</dbReference>
<dbReference type="Pfam" id="PF10469">
    <property type="entry name" value="AKAP7_NLS"/>
    <property type="match status" value="1"/>
</dbReference>
<dbReference type="GO" id="GO:0005634">
    <property type="term" value="C:nucleus"/>
    <property type="evidence" value="ECO:0007669"/>
    <property type="project" value="TreeGrafter"/>
</dbReference>